<gene>
    <name evidence="3" type="ORF">SAMN05216193_10577</name>
</gene>
<dbReference type="Gene3D" id="3.90.226.10">
    <property type="entry name" value="2-enoyl-CoA Hydratase, Chain A, domain 1"/>
    <property type="match status" value="1"/>
</dbReference>
<dbReference type="PANTHER" id="PTHR43459:SF1">
    <property type="entry name" value="EG:BACN32G11.4 PROTEIN"/>
    <property type="match status" value="1"/>
</dbReference>
<dbReference type="InterPro" id="IPR018376">
    <property type="entry name" value="Enoyl-CoA_hyd/isom_CS"/>
</dbReference>
<evidence type="ECO:0000256" key="2">
    <source>
        <dbReference type="RuleBase" id="RU003707"/>
    </source>
</evidence>
<dbReference type="InterPro" id="IPR014748">
    <property type="entry name" value="Enoyl-CoA_hydra_C"/>
</dbReference>
<dbReference type="EMBL" id="FNIJ01000005">
    <property type="protein sequence ID" value="SDN78581.1"/>
    <property type="molecule type" value="Genomic_DNA"/>
</dbReference>
<protein>
    <submittedName>
        <fullName evidence="3">Enoyl-CoA hydratase/carnithine racemase</fullName>
    </submittedName>
</protein>
<dbReference type="AlphaFoldDB" id="A0A1H0E8D0"/>
<dbReference type="STRING" id="198616.SAMN05216193_10577"/>
<dbReference type="InterPro" id="IPR001753">
    <property type="entry name" value="Enoyl-CoA_hydra/iso"/>
</dbReference>
<dbReference type="SUPFAM" id="SSF52096">
    <property type="entry name" value="ClpP/crotonase"/>
    <property type="match status" value="1"/>
</dbReference>
<evidence type="ECO:0000256" key="1">
    <source>
        <dbReference type="ARBA" id="ARBA00005254"/>
    </source>
</evidence>
<name>A0A1H0E8D0_9PSED</name>
<dbReference type="GO" id="GO:0003824">
    <property type="term" value="F:catalytic activity"/>
    <property type="evidence" value="ECO:0007669"/>
    <property type="project" value="InterPro"/>
</dbReference>
<dbReference type="OrthoDB" id="9777711at2"/>
<dbReference type="CDD" id="cd06558">
    <property type="entry name" value="crotonase-like"/>
    <property type="match status" value="1"/>
</dbReference>
<organism evidence="3 4">
    <name type="scientific">Pseudomonas jinjuensis</name>
    <dbReference type="NCBI Taxonomy" id="198616"/>
    <lineage>
        <taxon>Bacteria</taxon>
        <taxon>Pseudomonadati</taxon>
        <taxon>Pseudomonadota</taxon>
        <taxon>Gammaproteobacteria</taxon>
        <taxon>Pseudomonadales</taxon>
        <taxon>Pseudomonadaceae</taxon>
        <taxon>Pseudomonas</taxon>
    </lineage>
</organism>
<sequence length="261" mass="28172">MSTIQLTINDGLATLVMSRPERKNAMTGQMFVELLDALTELRRNPDVRALLLTGAGSDFCSGGDVSTMQGGVEASFMRMRMTENNRLLAALADFDRPVVAAVDGVAFGAGFSVALAADFIIASERARFCMAFARIGLAPDLGASYFLPRLVGLPKAREIIYTAREIGANEARELGLALEVVPAGELHARAETIARSLSMQSTCAFAMTKRLLGRSLESGLHELLDAEAAAQAVALSSDYLKEASARFVRKEPPLFQWPERD</sequence>
<dbReference type="Gene3D" id="1.10.12.10">
    <property type="entry name" value="Lyase 2-enoyl-coa Hydratase, Chain A, domain 2"/>
    <property type="match status" value="1"/>
</dbReference>
<dbReference type="InterPro" id="IPR029045">
    <property type="entry name" value="ClpP/crotonase-like_dom_sf"/>
</dbReference>
<dbReference type="RefSeq" id="WP_084310660.1">
    <property type="nucleotide sequence ID" value="NZ_FNIJ01000005.1"/>
</dbReference>
<reference evidence="4" key="1">
    <citation type="submission" date="2016-10" db="EMBL/GenBank/DDBJ databases">
        <authorList>
            <person name="Varghese N."/>
            <person name="Submissions S."/>
        </authorList>
    </citation>
    <scope>NUCLEOTIDE SEQUENCE [LARGE SCALE GENOMIC DNA]</scope>
    <source>
        <strain evidence="4">JCM 21621</strain>
    </source>
</reference>
<proteinExistence type="inferred from homology"/>
<accession>A0A1H0E8D0</accession>
<comment type="similarity">
    <text evidence="1 2">Belongs to the enoyl-CoA hydratase/isomerase family.</text>
</comment>
<dbReference type="PROSITE" id="PS00166">
    <property type="entry name" value="ENOYL_COA_HYDRATASE"/>
    <property type="match status" value="1"/>
</dbReference>
<keyword evidence="4" id="KW-1185">Reference proteome</keyword>
<evidence type="ECO:0000313" key="3">
    <source>
        <dbReference type="EMBL" id="SDN78581.1"/>
    </source>
</evidence>
<evidence type="ECO:0000313" key="4">
    <source>
        <dbReference type="Proteomes" id="UP000242957"/>
    </source>
</evidence>
<dbReference type="Pfam" id="PF00378">
    <property type="entry name" value="ECH_1"/>
    <property type="match status" value="1"/>
</dbReference>
<dbReference type="Proteomes" id="UP000242957">
    <property type="component" value="Unassembled WGS sequence"/>
</dbReference>
<dbReference type="PANTHER" id="PTHR43459">
    <property type="entry name" value="ENOYL-COA HYDRATASE"/>
    <property type="match status" value="1"/>
</dbReference>